<sequence>MLTSPVLMTFSTLTFHLHSKRKARTMRTTRNNLSWSRILGPKGVSLFSLTLERLVCLLQT</sequence>
<accession>A0ACC0Q568</accession>
<gene>
    <name evidence="1" type="ORF">RHMOL_Rhmol01G0234400</name>
</gene>
<name>A0ACC0Q568_RHOML</name>
<dbReference type="Proteomes" id="UP001062846">
    <property type="component" value="Chromosome 1"/>
</dbReference>
<comment type="caution">
    <text evidence="1">The sequence shown here is derived from an EMBL/GenBank/DDBJ whole genome shotgun (WGS) entry which is preliminary data.</text>
</comment>
<organism evidence="1 2">
    <name type="scientific">Rhododendron molle</name>
    <name type="common">Chinese azalea</name>
    <name type="synonym">Azalea mollis</name>
    <dbReference type="NCBI Taxonomy" id="49168"/>
    <lineage>
        <taxon>Eukaryota</taxon>
        <taxon>Viridiplantae</taxon>
        <taxon>Streptophyta</taxon>
        <taxon>Embryophyta</taxon>
        <taxon>Tracheophyta</taxon>
        <taxon>Spermatophyta</taxon>
        <taxon>Magnoliopsida</taxon>
        <taxon>eudicotyledons</taxon>
        <taxon>Gunneridae</taxon>
        <taxon>Pentapetalae</taxon>
        <taxon>asterids</taxon>
        <taxon>Ericales</taxon>
        <taxon>Ericaceae</taxon>
        <taxon>Ericoideae</taxon>
        <taxon>Rhodoreae</taxon>
        <taxon>Rhododendron</taxon>
    </lineage>
</organism>
<proteinExistence type="predicted"/>
<reference evidence="1" key="1">
    <citation type="submission" date="2022-02" db="EMBL/GenBank/DDBJ databases">
        <title>Plant Genome Project.</title>
        <authorList>
            <person name="Zhang R.-G."/>
        </authorList>
    </citation>
    <scope>NUCLEOTIDE SEQUENCE</scope>
    <source>
        <strain evidence="1">AT1</strain>
    </source>
</reference>
<keyword evidence="2" id="KW-1185">Reference proteome</keyword>
<dbReference type="EMBL" id="CM046388">
    <property type="protein sequence ID" value="KAI8572875.1"/>
    <property type="molecule type" value="Genomic_DNA"/>
</dbReference>
<protein>
    <submittedName>
        <fullName evidence="1">Uncharacterized protein</fullName>
    </submittedName>
</protein>
<evidence type="ECO:0000313" key="2">
    <source>
        <dbReference type="Proteomes" id="UP001062846"/>
    </source>
</evidence>
<evidence type="ECO:0000313" key="1">
    <source>
        <dbReference type="EMBL" id="KAI8572875.1"/>
    </source>
</evidence>